<gene>
    <name evidence="9" type="primary">pucL</name>
    <name evidence="9" type="ORF">HHL22_21330</name>
</gene>
<feature type="binding site" evidence="7">
    <location>
        <position position="57"/>
    </location>
    <ligand>
        <name>urate</name>
        <dbReference type="ChEBI" id="CHEBI:17775"/>
    </ligand>
</feature>
<evidence type="ECO:0000256" key="2">
    <source>
        <dbReference type="ARBA" id="ARBA00009760"/>
    </source>
</evidence>
<feature type="binding site" evidence="7">
    <location>
        <position position="246"/>
    </location>
    <ligand>
        <name>urate</name>
        <dbReference type="ChEBI" id="CHEBI:17775"/>
    </ligand>
</feature>
<dbReference type="AlphaFoldDB" id="A0A7Y0FP76"/>
<feature type="binding site" evidence="7">
    <location>
        <position position="177"/>
    </location>
    <ligand>
        <name>urate</name>
        <dbReference type="ChEBI" id="CHEBI:17775"/>
    </ligand>
</feature>
<feature type="binding site" evidence="7">
    <location>
        <position position="57"/>
    </location>
    <ligand>
        <name>5-hydroxyisourate</name>
        <dbReference type="ChEBI" id="CHEBI:18072"/>
    </ligand>
</feature>
<dbReference type="PANTHER" id="PTHR42874:SF1">
    <property type="entry name" value="URICASE"/>
    <property type="match status" value="1"/>
</dbReference>
<feature type="binding site" evidence="7">
    <location>
        <position position="57"/>
    </location>
    <ligand>
        <name>O2</name>
        <dbReference type="ChEBI" id="CHEBI:15379"/>
    </ligand>
</feature>
<evidence type="ECO:0000256" key="8">
    <source>
        <dbReference type="RuleBase" id="RU004455"/>
    </source>
</evidence>
<feature type="binding site" evidence="7">
    <location>
        <position position="219"/>
    </location>
    <ligand>
        <name>urate</name>
        <dbReference type="ChEBI" id="CHEBI:17775"/>
    </ligand>
</feature>
<feature type="active site" description="Charge relay system" evidence="6">
    <location>
        <position position="12"/>
    </location>
</feature>
<dbReference type="Pfam" id="PF01014">
    <property type="entry name" value="Uricase"/>
    <property type="match status" value="2"/>
</dbReference>
<comment type="catalytic activity">
    <reaction evidence="5 8">
        <text>urate + O2 + H2O = 5-hydroxyisourate + H2O2</text>
        <dbReference type="Rhea" id="RHEA:21368"/>
        <dbReference type="ChEBI" id="CHEBI:15377"/>
        <dbReference type="ChEBI" id="CHEBI:15379"/>
        <dbReference type="ChEBI" id="CHEBI:16240"/>
        <dbReference type="ChEBI" id="CHEBI:17775"/>
        <dbReference type="ChEBI" id="CHEBI:18072"/>
        <dbReference type="EC" id="1.7.3.3"/>
    </reaction>
</comment>
<reference evidence="9 10" key="1">
    <citation type="submission" date="2020-04" db="EMBL/GenBank/DDBJ databases">
        <title>Hymenobacter polaris sp. nov., isolated from Arctic soil.</title>
        <authorList>
            <person name="Dahal R.H."/>
        </authorList>
    </citation>
    <scope>NUCLEOTIDE SEQUENCE [LARGE SCALE GENOMIC DNA]</scope>
    <source>
        <strain evidence="9 10">RP-2-7</strain>
    </source>
</reference>
<feature type="binding site" evidence="7">
    <location>
        <position position="246"/>
    </location>
    <ligand>
        <name>5-hydroxyisourate</name>
        <dbReference type="ChEBI" id="CHEBI:18072"/>
    </ligand>
</feature>
<comment type="similarity">
    <text evidence="2 5 8">Belongs to the uricase family.</text>
</comment>
<name>A0A7Y0FP76_9BACT</name>
<comment type="pathway">
    <text evidence="1 5">Purine metabolism; urate degradation; (S)-allantoin from urate: step 1/3.</text>
</comment>
<protein>
    <recommendedName>
        <fullName evidence="5 8">Uricase</fullName>
        <ecNumber evidence="5 8">1.7.3.3</ecNumber>
    </recommendedName>
    <alternativeName>
        <fullName evidence="5">Urate oxidase</fullName>
    </alternativeName>
</protein>
<proteinExistence type="inferred from homology"/>
<comment type="caution">
    <text evidence="9">The sequence shown here is derived from an EMBL/GenBank/DDBJ whole genome shotgun (WGS) entry which is preliminary data.</text>
</comment>
<feature type="binding site" evidence="7">
    <location>
        <position position="246"/>
    </location>
    <ligand>
        <name>O2</name>
        <dbReference type="ChEBI" id="CHEBI:15379"/>
    </ligand>
</feature>
<dbReference type="GO" id="GO:0004846">
    <property type="term" value="F:urate oxidase activity"/>
    <property type="evidence" value="ECO:0007669"/>
    <property type="project" value="UniProtKB-EC"/>
</dbReference>
<evidence type="ECO:0000256" key="5">
    <source>
        <dbReference type="PIRNR" id="PIRNR000241"/>
    </source>
</evidence>
<dbReference type="GO" id="GO:0019628">
    <property type="term" value="P:urate catabolic process"/>
    <property type="evidence" value="ECO:0007669"/>
    <property type="project" value="UniProtKB-UniPathway"/>
</dbReference>
<feature type="binding site" evidence="7">
    <location>
        <position position="58"/>
    </location>
    <ligand>
        <name>urate</name>
        <dbReference type="ChEBI" id="CHEBI:17775"/>
    </ligand>
</feature>
<evidence type="ECO:0000256" key="1">
    <source>
        <dbReference type="ARBA" id="ARBA00004831"/>
    </source>
</evidence>
<keyword evidence="3 5" id="KW-0659">Purine metabolism</keyword>
<dbReference type="Gene3D" id="3.10.270.10">
    <property type="entry name" value="Urate Oxidase"/>
    <property type="match status" value="1"/>
</dbReference>
<evidence type="ECO:0000256" key="7">
    <source>
        <dbReference type="PIRSR" id="PIRSR000241-2"/>
    </source>
</evidence>
<dbReference type="InterPro" id="IPR002042">
    <property type="entry name" value="Uricase"/>
</dbReference>
<dbReference type="PANTHER" id="PTHR42874">
    <property type="entry name" value="URICASE"/>
    <property type="match status" value="1"/>
</dbReference>
<feature type="binding site" evidence="7">
    <location>
        <position position="220"/>
    </location>
    <ligand>
        <name>urate</name>
        <dbReference type="ChEBI" id="CHEBI:17775"/>
    </ligand>
</feature>
<dbReference type="NCBIfam" id="TIGR03383">
    <property type="entry name" value="urate_oxi"/>
    <property type="match status" value="1"/>
</dbReference>
<keyword evidence="4 5" id="KW-0560">Oxidoreductase</keyword>
<feature type="binding site" evidence="7">
    <location>
        <position position="219"/>
    </location>
    <ligand>
        <name>5-hydroxyisourate</name>
        <dbReference type="ChEBI" id="CHEBI:18072"/>
    </ligand>
</feature>
<feature type="binding site" evidence="7">
    <location>
        <position position="220"/>
    </location>
    <ligand>
        <name>5-hydroxyisourate</name>
        <dbReference type="ChEBI" id="CHEBI:18072"/>
    </ligand>
</feature>
<dbReference type="EMBL" id="JABBGH010000003">
    <property type="protein sequence ID" value="NML67752.1"/>
    <property type="molecule type" value="Genomic_DNA"/>
</dbReference>
<feature type="binding site" evidence="7">
    <location>
        <position position="160"/>
    </location>
    <ligand>
        <name>urate</name>
        <dbReference type="ChEBI" id="CHEBI:17775"/>
    </ligand>
</feature>
<dbReference type="RefSeq" id="WP_169533397.1">
    <property type="nucleotide sequence ID" value="NZ_JABBGH010000003.1"/>
</dbReference>
<feature type="active site" description="Charge relay system" evidence="6">
    <location>
        <position position="57"/>
    </location>
</feature>
<evidence type="ECO:0000256" key="4">
    <source>
        <dbReference type="ARBA" id="ARBA00023002"/>
    </source>
</evidence>
<comment type="function">
    <text evidence="5 8">Catalyzes the oxidation of uric acid to 5-hydroxyisourate, which is further processed to form (S)-allantoin.</text>
</comment>
<dbReference type="UniPathway" id="UPA00394">
    <property type="reaction ID" value="UER00650"/>
</dbReference>
<evidence type="ECO:0000256" key="3">
    <source>
        <dbReference type="ARBA" id="ARBA00022631"/>
    </source>
</evidence>
<evidence type="ECO:0000313" key="10">
    <source>
        <dbReference type="Proteomes" id="UP000559626"/>
    </source>
</evidence>
<dbReference type="SUPFAM" id="SSF55620">
    <property type="entry name" value="Tetrahydrobiopterin biosynthesis enzymes-like"/>
    <property type="match status" value="2"/>
</dbReference>
<dbReference type="EC" id="1.7.3.3" evidence="5 8"/>
<feature type="active site" description="Charge relay system" evidence="6">
    <location>
        <position position="248"/>
    </location>
</feature>
<dbReference type="PRINTS" id="PR00093">
    <property type="entry name" value="URICASE"/>
</dbReference>
<dbReference type="Proteomes" id="UP000559626">
    <property type="component" value="Unassembled WGS sequence"/>
</dbReference>
<accession>A0A7Y0FP76</accession>
<organism evidence="9 10">
    <name type="scientific">Hymenobacter polaris</name>
    <dbReference type="NCBI Taxonomy" id="2682546"/>
    <lineage>
        <taxon>Bacteria</taxon>
        <taxon>Pseudomonadati</taxon>
        <taxon>Bacteroidota</taxon>
        <taxon>Cytophagia</taxon>
        <taxon>Cytophagales</taxon>
        <taxon>Hymenobacteraceae</taxon>
        <taxon>Hymenobacter</taxon>
    </lineage>
</organism>
<keyword evidence="10" id="KW-1185">Reference proteome</keyword>
<dbReference type="GO" id="GO:0006144">
    <property type="term" value="P:purine nucleobase metabolic process"/>
    <property type="evidence" value="ECO:0007669"/>
    <property type="project" value="UniProtKB-KW"/>
</dbReference>
<evidence type="ECO:0000313" key="9">
    <source>
        <dbReference type="EMBL" id="NML67752.1"/>
    </source>
</evidence>
<evidence type="ECO:0000256" key="6">
    <source>
        <dbReference type="PIRSR" id="PIRSR000241-1"/>
    </source>
</evidence>
<dbReference type="PIRSF" id="PIRSF000241">
    <property type="entry name" value="Urate_oxidase"/>
    <property type="match status" value="1"/>
</dbReference>
<sequence>MAIKLGKNHYGKQAVHLTRVIRHPGHHELRQVTVGVQLSGDYERAHTHGDNALVLPTDTQKNTVYALAKEHFTGAIESFALVLARHFVSRNPQVSQARIEVVEHPWQRLHFDGQAHPHAFVGGGSEKRRAVVELPAGGAPPRVWAGLQGLLVAKTADSGFVGYPKDEYTTLPETTDRILSTEVEAEWEYTSAELDFNALFDKIRLGMLHTFAGHPSQSVQHTLYAMGERVLEATPEVKEISLVMPNKHHIPFNLTPFGQENTNEVFVATDAPFGYITGTVVRE</sequence>